<dbReference type="PANTHER" id="PTHR24185">
    <property type="entry name" value="CALCIUM-INDEPENDENT PHOSPHOLIPASE A2-GAMMA"/>
    <property type="match status" value="1"/>
</dbReference>
<dbReference type="GO" id="GO:0047499">
    <property type="term" value="F:calcium-independent phospholipase A2 activity"/>
    <property type="evidence" value="ECO:0007669"/>
    <property type="project" value="TreeGrafter"/>
</dbReference>
<dbReference type="GO" id="GO:0016042">
    <property type="term" value="P:lipid catabolic process"/>
    <property type="evidence" value="ECO:0007669"/>
    <property type="project" value="UniProtKB-UniRule"/>
</dbReference>
<dbReference type="Gene3D" id="3.40.1090.10">
    <property type="entry name" value="Cytosolic phospholipase A2 catalytic domain"/>
    <property type="match status" value="1"/>
</dbReference>
<sequence length="502" mass="55388">MLTAHLDGGGVRGLSSLLILQLLLALVTEELIDAGVIPRGHATIKPQDVFDVATGTSTGGLIVLMMVKLDMSIEECIQQYKELSRHVFSQSRPLLKRVFGSDWSKYSGKRLQEAVEKLLKSRDQPITLMMRSGRRQNSMRGTVLCHEVQQPHSVFFCTQECRGPYQQHMLKCDLELRHAARATSAAPSYFNEMRIETRSFVDGGFGLSNNPSWESQVHYHRNHDVTTNRQLVMINLDTGSVPADANVGRLQQRPWWTRLVPNGLLKAMGLVSDLVKMATDSEQPAEQLRYLSEDHPDQLFFKRFSADTGIHDIQLDDWRAASGVDGTGIIEERTQAYLQDPAVLTGLRHAAKKLAEVYAQRHEQVEIPAMAALDRRQSVDLSISVVVGEGERSRIGLPGHSRALTPGSSADAIPSLVTGSEPTQSPNSSPPGTPEPGRNPYPAMLGPETKEILQGQGQQFKENVVSSLGFLSPMSSDRSRSPMARRAATLPVSRDLGLGRVM</sequence>
<evidence type="ECO:0000256" key="1">
    <source>
        <dbReference type="ARBA" id="ARBA00022801"/>
    </source>
</evidence>
<feature type="short sequence motif" description="GXGXXG" evidence="4">
    <location>
        <begin position="8"/>
        <end position="13"/>
    </location>
</feature>
<dbReference type="PROSITE" id="PS51635">
    <property type="entry name" value="PNPLA"/>
    <property type="match status" value="1"/>
</dbReference>
<feature type="short sequence motif" description="DGA/G" evidence="4">
    <location>
        <begin position="202"/>
        <end position="204"/>
    </location>
</feature>
<dbReference type="InterPro" id="IPR016035">
    <property type="entry name" value="Acyl_Trfase/lysoPLipase"/>
</dbReference>
<protein>
    <recommendedName>
        <fullName evidence="7">PNPLA domain-containing protein</fullName>
    </recommendedName>
</protein>
<dbReference type="HOGENOM" id="CLU_000288_144_2_1"/>
<keyword evidence="2 4" id="KW-0442">Lipid degradation</keyword>
<feature type="region of interest" description="Disordered" evidence="5">
    <location>
        <begin position="394"/>
        <end position="445"/>
    </location>
</feature>
<organism evidence="8 9">
    <name type="scientific">Cladophialophora carrionii CBS 160.54</name>
    <dbReference type="NCBI Taxonomy" id="1279043"/>
    <lineage>
        <taxon>Eukaryota</taxon>
        <taxon>Fungi</taxon>
        <taxon>Dikarya</taxon>
        <taxon>Ascomycota</taxon>
        <taxon>Pezizomycotina</taxon>
        <taxon>Eurotiomycetes</taxon>
        <taxon>Chaetothyriomycetidae</taxon>
        <taxon>Chaetothyriales</taxon>
        <taxon>Herpotrichiellaceae</taxon>
        <taxon>Cladophialophora</taxon>
    </lineage>
</organism>
<feature type="short sequence motif" description="GXSXG" evidence="4">
    <location>
        <begin position="55"/>
        <end position="59"/>
    </location>
</feature>
<name>V9DU14_9EURO</name>
<dbReference type="VEuPathDB" id="FungiDB:G647_01940"/>
<accession>V9DU14</accession>
<keyword evidence="6" id="KW-0732">Signal</keyword>
<dbReference type="PANTHER" id="PTHR24185:SF1">
    <property type="entry name" value="CALCIUM-INDEPENDENT PHOSPHOLIPASE A2-GAMMA"/>
    <property type="match status" value="1"/>
</dbReference>
<dbReference type="InterPro" id="IPR002641">
    <property type="entry name" value="PNPLA_dom"/>
</dbReference>
<proteinExistence type="predicted"/>
<evidence type="ECO:0000256" key="5">
    <source>
        <dbReference type="SAM" id="MobiDB-lite"/>
    </source>
</evidence>
<evidence type="ECO:0000313" key="8">
    <source>
        <dbReference type="EMBL" id="ETI29487.1"/>
    </source>
</evidence>
<dbReference type="RefSeq" id="XP_008723561.1">
    <property type="nucleotide sequence ID" value="XM_008725339.1"/>
</dbReference>
<keyword evidence="3 4" id="KW-0443">Lipid metabolism</keyword>
<feature type="signal peptide" evidence="6">
    <location>
        <begin position="1"/>
        <end position="34"/>
    </location>
</feature>
<evidence type="ECO:0000256" key="4">
    <source>
        <dbReference type="PROSITE-ProRule" id="PRU01161"/>
    </source>
</evidence>
<feature type="domain" description="PNPLA" evidence="7">
    <location>
        <begin position="4"/>
        <end position="216"/>
    </location>
</feature>
<reference evidence="8 9" key="1">
    <citation type="submission" date="2013-03" db="EMBL/GenBank/DDBJ databases">
        <title>The Genome Sequence of Cladophialophora carrionii CBS 160.54.</title>
        <authorList>
            <consortium name="The Broad Institute Genomics Platform"/>
            <person name="Cuomo C."/>
            <person name="de Hoog S."/>
            <person name="Gorbushina A."/>
            <person name="Walker B."/>
            <person name="Young S.K."/>
            <person name="Zeng Q."/>
            <person name="Gargeya S."/>
            <person name="Fitzgerald M."/>
            <person name="Haas B."/>
            <person name="Abouelleil A."/>
            <person name="Allen A.W."/>
            <person name="Alvarado L."/>
            <person name="Arachchi H.M."/>
            <person name="Berlin A.M."/>
            <person name="Chapman S.B."/>
            <person name="Gainer-Dewar J."/>
            <person name="Goldberg J."/>
            <person name="Griggs A."/>
            <person name="Gujja S."/>
            <person name="Hansen M."/>
            <person name="Howarth C."/>
            <person name="Imamovic A."/>
            <person name="Ireland A."/>
            <person name="Larimer J."/>
            <person name="McCowan C."/>
            <person name="Murphy C."/>
            <person name="Pearson M."/>
            <person name="Poon T.W."/>
            <person name="Priest M."/>
            <person name="Roberts A."/>
            <person name="Saif S."/>
            <person name="Shea T."/>
            <person name="Sisk P."/>
            <person name="Sykes S."/>
            <person name="Wortman J."/>
            <person name="Nusbaum C."/>
            <person name="Birren B."/>
        </authorList>
    </citation>
    <scope>NUCLEOTIDE SEQUENCE [LARGE SCALE GENOMIC DNA]</scope>
    <source>
        <strain evidence="8 9">CBS 160.54</strain>
    </source>
</reference>
<gene>
    <name evidence="8" type="ORF">G647_01940</name>
</gene>
<dbReference type="OrthoDB" id="1658288at2759"/>
<dbReference type="SUPFAM" id="SSF52151">
    <property type="entry name" value="FabD/lysophospholipase-like"/>
    <property type="match status" value="1"/>
</dbReference>
<evidence type="ECO:0000256" key="2">
    <source>
        <dbReference type="ARBA" id="ARBA00022963"/>
    </source>
</evidence>
<dbReference type="Proteomes" id="UP000030678">
    <property type="component" value="Unassembled WGS sequence"/>
</dbReference>
<feature type="chain" id="PRO_5004773674" description="PNPLA domain-containing protein" evidence="6">
    <location>
        <begin position="35"/>
        <end position="502"/>
    </location>
</feature>
<dbReference type="GO" id="GO:0046486">
    <property type="term" value="P:glycerolipid metabolic process"/>
    <property type="evidence" value="ECO:0007669"/>
    <property type="project" value="UniProtKB-ARBA"/>
</dbReference>
<evidence type="ECO:0000313" key="9">
    <source>
        <dbReference type="Proteomes" id="UP000030678"/>
    </source>
</evidence>
<dbReference type="EMBL" id="KB822697">
    <property type="protein sequence ID" value="ETI29487.1"/>
    <property type="molecule type" value="Genomic_DNA"/>
</dbReference>
<keyword evidence="1 4" id="KW-0378">Hydrolase</keyword>
<evidence type="ECO:0000256" key="6">
    <source>
        <dbReference type="SAM" id="SignalP"/>
    </source>
</evidence>
<feature type="active site" description="Proton acceptor" evidence="4">
    <location>
        <position position="202"/>
    </location>
</feature>
<evidence type="ECO:0000259" key="7">
    <source>
        <dbReference type="PROSITE" id="PS51635"/>
    </source>
</evidence>
<dbReference type="Pfam" id="PF01734">
    <property type="entry name" value="Patatin"/>
    <property type="match status" value="1"/>
</dbReference>
<dbReference type="GeneID" id="19980433"/>
<feature type="compositionally biased region" description="Pro residues" evidence="5">
    <location>
        <begin position="428"/>
        <end position="439"/>
    </location>
</feature>
<dbReference type="AlphaFoldDB" id="V9DU14"/>
<dbReference type="GO" id="GO:0016020">
    <property type="term" value="C:membrane"/>
    <property type="evidence" value="ECO:0007669"/>
    <property type="project" value="TreeGrafter"/>
</dbReference>
<feature type="compositionally biased region" description="Polar residues" evidence="5">
    <location>
        <begin position="417"/>
        <end position="427"/>
    </location>
</feature>
<feature type="active site" description="Nucleophile" evidence="4">
    <location>
        <position position="57"/>
    </location>
</feature>
<evidence type="ECO:0000256" key="3">
    <source>
        <dbReference type="ARBA" id="ARBA00023098"/>
    </source>
</evidence>
<dbReference type="GO" id="GO:0019369">
    <property type="term" value="P:arachidonate metabolic process"/>
    <property type="evidence" value="ECO:0007669"/>
    <property type="project" value="TreeGrafter"/>
</dbReference>